<dbReference type="EMBL" id="KV417581">
    <property type="protein sequence ID" value="KZP17550.1"/>
    <property type="molecule type" value="Genomic_DNA"/>
</dbReference>
<reference evidence="1 2" key="1">
    <citation type="journal article" date="2016" name="Mol. Biol. Evol.">
        <title>Comparative Genomics of Early-Diverging Mushroom-Forming Fungi Provides Insights into the Origins of Lignocellulose Decay Capabilities.</title>
        <authorList>
            <person name="Nagy L.G."/>
            <person name="Riley R."/>
            <person name="Tritt A."/>
            <person name="Adam C."/>
            <person name="Daum C."/>
            <person name="Floudas D."/>
            <person name="Sun H."/>
            <person name="Yadav J.S."/>
            <person name="Pangilinan J."/>
            <person name="Larsson K.H."/>
            <person name="Matsuura K."/>
            <person name="Barry K."/>
            <person name="Labutti K."/>
            <person name="Kuo R."/>
            <person name="Ohm R.A."/>
            <person name="Bhattacharya S.S."/>
            <person name="Shirouzu T."/>
            <person name="Yoshinaga Y."/>
            <person name="Martin F.M."/>
            <person name="Grigoriev I.V."/>
            <person name="Hibbett D.S."/>
        </authorList>
    </citation>
    <scope>NUCLEOTIDE SEQUENCE [LARGE SCALE GENOMIC DNA]</scope>
    <source>
        <strain evidence="1 2">CBS 109695</strain>
    </source>
</reference>
<organism evidence="1 2">
    <name type="scientific">Athelia psychrophila</name>
    <dbReference type="NCBI Taxonomy" id="1759441"/>
    <lineage>
        <taxon>Eukaryota</taxon>
        <taxon>Fungi</taxon>
        <taxon>Dikarya</taxon>
        <taxon>Basidiomycota</taxon>
        <taxon>Agaricomycotina</taxon>
        <taxon>Agaricomycetes</taxon>
        <taxon>Agaricomycetidae</taxon>
        <taxon>Atheliales</taxon>
        <taxon>Atheliaceae</taxon>
        <taxon>Athelia</taxon>
    </lineage>
</organism>
<dbReference type="Proteomes" id="UP000076532">
    <property type="component" value="Unassembled WGS sequence"/>
</dbReference>
<evidence type="ECO:0000313" key="2">
    <source>
        <dbReference type="Proteomes" id="UP000076532"/>
    </source>
</evidence>
<name>A0A166G7Q6_9AGAM</name>
<keyword evidence="2" id="KW-1185">Reference proteome</keyword>
<proteinExistence type="predicted"/>
<gene>
    <name evidence="1" type="ORF">FIBSPDRAFT_24459</name>
</gene>
<sequence>MPGLVAGLGAPIYLPRSRDLDDILHAQLHPLFDSQRVGPCADRLISSGEPVKNAVAASEDDLVDGNGGCGKLIDGEELDALEAPFCSEVEDRSPLGCVLFCRAAEVAG</sequence>
<dbReference type="AlphaFoldDB" id="A0A166G7Q6"/>
<accession>A0A166G7Q6</accession>
<evidence type="ECO:0000313" key="1">
    <source>
        <dbReference type="EMBL" id="KZP17550.1"/>
    </source>
</evidence>
<protein>
    <submittedName>
        <fullName evidence="1">Uncharacterized protein</fullName>
    </submittedName>
</protein>